<dbReference type="CDD" id="cd05466">
    <property type="entry name" value="PBP2_LTTR_substrate"/>
    <property type="match status" value="1"/>
</dbReference>
<dbReference type="EMBL" id="CP078073">
    <property type="protein sequence ID" value="QXL89508.1"/>
    <property type="molecule type" value="Genomic_DNA"/>
</dbReference>
<evidence type="ECO:0000256" key="1">
    <source>
        <dbReference type="ARBA" id="ARBA00009437"/>
    </source>
</evidence>
<dbReference type="InterPro" id="IPR000847">
    <property type="entry name" value="LysR_HTH_N"/>
</dbReference>
<dbReference type="SUPFAM" id="SSF46785">
    <property type="entry name" value="Winged helix' DNA-binding domain"/>
    <property type="match status" value="1"/>
</dbReference>
<evidence type="ECO:0000256" key="4">
    <source>
        <dbReference type="ARBA" id="ARBA00023163"/>
    </source>
</evidence>
<dbReference type="Pfam" id="PF00126">
    <property type="entry name" value="HTH_1"/>
    <property type="match status" value="1"/>
</dbReference>
<comment type="similarity">
    <text evidence="1">Belongs to the LysR transcriptional regulatory family.</text>
</comment>
<dbReference type="PANTHER" id="PTHR30419">
    <property type="entry name" value="HTH-TYPE TRANSCRIPTIONAL REGULATOR YBHD"/>
    <property type="match status" value="1"/>
</dbReference>
<dbReference type="GO" id="GO:0003700">
    <property type="term" value="F:DNA-binding transcription factor activity"/>
    <property type="evidence" value="ECO:0007669"/>
    <property type="project" value="InterPro"/>
</dbReference>
<dbReference type="Pfam" id="PF03466">
    <property type="entry name" value="LysR_substrate"/>
    <property type="match status" value="1"/>
</dbReference>
<dbReference type="SUPFAM" id="SSF53850">
    <property type="entry name" value="Periplasmic binding protein-like II"/>
    <property type="match status" value="1"/>
</dbReference>
<evidence type="ECO:0000259" key="5">
    <source>
        <dbReference type="PROSITE" id="PS50931"/>
    </source>
</evidence>
<dbReference type="EMBL" id="JAIMBW010000001">
    <property type="protein sequence ID" value="MBY4892782.1"/>
    <property type="molecule type" value="Genomic_DNA"/>
</dbReference>
<evidence type="ECO:0000313" key="7">
    <source>
        <dbReference type="EMBL" id="QXL89508.1"/>
    </source>
</evidence>
<keyword evidence="8" id="KW-1185">Reference proteome</keyword>
<dbReference type="AlphaFoldDB" id="A0A975TXG6"/>
<sequence length="304" mass="33136">MVTLRQLQSVVAVVEERSFTRAAARENATQSGISQHVKSVEAFLGVSLFERTSDGVTPTPAGQRYYQHCIDVLRTLDEAKGEARETGSEVTGKIRAGLIPAFTRVALAPALERFTTRYPGVEVEVIEGYSGALMDRVRSQALDFALVPGFAGETGLKVTHLNRSREMLVSGAARGLAHLAPVRLAEQSSLKLIVPSRSNVRRGKIMEYAETHGVRIDRVLDMDAMLGTLELVAASDWVTILPWIICSADAGGDVRRVSPLIDPPLHSEFVVIEPARRPLPPEGHLFLDEVRAELARLEEPAVGV</sequence>
<dbReference type="PRINTS" id="PR00039">
    <property type="entry name" value="HTHLYSR"/>
</dbReference>
<dbReference type="FunFam" id="1.10.10.10:FF:000001">
    <property type="entry name" value="LysR family transcriptional regulator"/>
    <property type="match status" value="1"/>
</dbReference>
<accession>A0A975TXG6</accession>
<dbReference type="GO" id="GO:0003677">
    <property type="term" value="F:DNA binding"/>
    <property type="evidence" value="ECO:0007669"/>
    <property type="project" value="UniProtKB-KW"/>
</dbReference>
<name>A0A975TXG6_9RHOB</name>
<evidence type="ECO:0000256" key="2">
    <source>
        <dbReference type="ARBA" id="ARBA00023015"/>
    </source>
</evidence>
<dbReference type="InterPro" id="IPR005119">
    <property type="entry name" value="LysR_subst-bd"/>
</dbReference>
<dbReference type="Gene3D" id="3.40.190.290">
    <property type="match status" value="1"/>
</dbReference>
<dbReference type="Proteomes" id="UP000693972">
    <property type="component" value="Unassembled WGS sequence"/>
</dbReference>
<gene>
    <name evidence="6" type="ORF">KUL25_08400</name>
    <name evidence="7" type="ORF">KUL25_08405</name>
</gene>
<feature type="domain" description="HTH lysR-type" evidence="5">
    <location>
        <begin position="2"/>
        <end position="59"/>
    </location>
</feature>
<dbReference type="RefSeq" id="WP_257892544.1">
    <property type="nucleotide sequence ID" value="NZ_JAIMBW010000001.1"/>
</dbReference>
<proteinExistence type="inferred from homology"/>
<protein>
    <submittedName>
        <fullName evidence="7">LysR family transcriptional regulator</fullName>
    </submittedName>
</protein>
<organism evidence="7">
    <name type="scientific">Gymnodinialimonas phycosphaerae</name>
    <dbReference type="NCBI Taxonomy" id="2841589"/>
    <lineage>
        <taxon>Bacteria</taxon>
        <taxon>Pseudomonadati</taxon>
        <taxon>Pseudomonadota</taxon>
        <taxon>Alphaproteobacteria</taxon>
        <taxon>Rhodobacterales</taxon>
        <taxon>Paracoccaceae</taxon>
        <taxon>Gymnodinialimonas</taxon>
    </lineage>
</organism>
<keyword evidence="3" id="KW-0238">DNA-binding</keyword>
<dbReference type="InterPro" id="IPR036390">
    <property type="entry name" value="WH_DNA-bd_sf"/>
</dbReference>
<reference evidence="7 8" key="1">
    <citation type="submission" date="2021-07" db="EMBL/GenBank/DDBJ databases">
        <title>Karlodiniumbacter phycospheric gen. nov., sp. nov., a phycosphere bacterium isolated from karlodinium veneficum.</title>
        <authorList>
            <person name="Peng Y."/>
            <person name="Jiang L."/>
            <person name="Lee J."/>
        </authorList>
    </citation>
    <scope>NUCLEOTIDE SEQUENCE</scope>
    <source>
        <strain evidence="7 8">N5</strain>
    </source>
</reference>
<keyword evidence="2" id="KW-0805">Transcription regulation</keyword>
<dbReference type="PROSITE" id="PS50931">
    <property type="entry name" value="HTH_LYSR"/>
    <property type="match status" value="1"/>
</dbReference>
<dbReference type="GO" id="GO:0005829">
    <property type="term" value="C:cytosol"/>
    <property type="evidence" value="ECO:0007669"/>
    <property type="project" value="TreeGrafter"/>
</dbReference>
<dbReference type="Gene3D" id="1.10.10.10">
    <property type="entry name" value="Winged helix-like DNA-binding domain superfamily/Winged helix DNA-binding domain"/>
    <property type="match status" value="1"/>
</dbReference>
<evidence type="ECO:0000313" key="6">
    <source>
        <dbReference type="EMBL" id="MBY4892782.1"/>
    </source>
</evidence>
<dbReference type="InterPro" id="IPR050950">
    <property type="entry name" value="HTH-type_LysR_regulators"/>
</dbReference>
<evidence type="ECO:0000256" key="3">
    <source>
        <dbReference type="ARBA" id="ARBA00023125"/>
    </source>
</evidence>
<keyword evidence="4" id="KW-0804">Transcription</keyword>
<evidence type="ECO:0000313" key="8">
    <source>
        <dbReference type="Proteomes" id="UP000693972"/>
    </source>
</evidence>
<dbReference type="InterPro" id="IPR036388">
    <property type="entry name" value="WH-like_DNA-bd_sf"/>
</dbReference>